<gene>
    <name evidence="1" type="ORF">A2U01_0011373</name>
</gene>
<dbReference type="EMBL" id="LXQA010018345">
    <property type="protein sequence ID" value="MCH90457.1"/>
    <property type="molecule type" value="Genomic_DNA"/>
</dbReference>
<protein>
    <submittedName>
        <fullName evidence="1">Uncharacterized protein</fullName>
    </submittedName>
</protein>
<sequence length="96" mass="10569">NSALNAELMPGAVLDTQDPAYWEMLYFFLASFDGKGNCVEVLSCRSANDCMAIVCRAACNVNRNMMVEDMKVAVAVEQREEDCFVGGEEGERVDGF</sequence>
<comment type="caution">
    <text evidence="1">The sequence shown here is derived from an EMBL/GenBank/DDBJ whole genome shotgun (WGS) entry which is preliminary data.</text>
</comment>
<accession>A0A392MSG1</accession>
<feature type="non-terminal residue" evidence="1">
    <location>
        <position position="1"/>
    </location>
</feature>
<keyword evidence="2" id="KW-1185">Reference proteome</keyword>
<name>A0A392MSG1_9FABA</name>
<evidence type="ECO:0000313" key="1">
    <source>
        <dbReference type="EMBL" id="MCH90457.1"/>
    </source>
</evidence>
<dbReference type="Proteomes" id="UP000265520">
    <property type="component" value="Unassembled WGS sequence"/>
</dbReference>
<proteinExistence type="predicted"/>
<evidence type="ECO:0000313" key="2">
    <source>
        <dbReference type="Proteomes" id="UP000265520"/>
    </source>
</evidence>
<dbReference type="AlphaFoldDB" id="A0A392MSG1"/>
<reference evidence="1 2" key="1">
    <citation type="journal article" date="2018" name="Front. Plant Sci.">
        <title>Red Clover (Trifolium pratense) and Zigzag Clover (T. medium) - A Picture of Genomic Similarities and Differences.</title>
        <authorList>
            <person name="Dluhosova J."/>
            <person name="Istvanek J."/>
            <person name="Nedelnik J."/>
            <person name="Repkova J."/>
        </authorList>
    </citation>
    <scope>NUCLEOTIDE SEQUENCE [LARGE SCALE GENOMIC DNA]</scope>
    <source>
        <strain evidence="2">cv. 10/8</strain>
        <tissue evidence="1">Leaf</tissue>
    </source>
</reference>
<organism evidence="1 2">
    <name type="scientific">Trifolium medium</name>
    <dbReference type="NCBI Taxonomy" id="97028"/>
    <lineage>
        <taxon>Eukaryota</taxon>
        <taxon>Viridiplantae</taxon>
        <taxon>Streptophyta</taxon>
        <taxon>Embryophyta</taxon>
        <taxon>Tracheophyta</taxon>
        <taxon>Spermatophyta</taxon>
        <taxon>Magnoliopsida</taxon>
        <taxon>eudicotyledons</taxon>
        <taxon>Gunneridae</taxon>
        <taxon>Pentapetalae</taxon>
        <taxon>rosids</taxon>
        <taxon>fabids</taxon>
        <taxon>Fabales</taxon>
        <taxon>Fabaceae</taxon>
        <taxon>Papilionoideae</taxon>
        <taxon>50 kb inversion clade</taxon>
        <taxon>NPAAA clade</taxon>
        <taxon>Hologalegina</taxon>
        <taxon>IRL clade</taxon>
        <taxon>Trifolieae</taxon>
        <taxon>Trifolium</taxon>
    </lineage>
</organism>